<dbReference type="AlphaFoldDB" id="A0A937X7M5"/>
<proteinExistence type="inferred from homology"/>
<reference evidence="3" key="1">
    <citation type="submission" date="2019-03" db="EMBL/GenBank/DDBJ databases">
        <title>Lake Tanganyika Metagenome-Assembled Genomes (MAGs).</title>
        <authorList>
            <person name="Tran P."/>
        </authorList>
    </citation>
    <scope>NUCLEOTIDE SEQUENCE</scope>
    <source>
        <strain evidence="3">M_DeepCast_400m_m2_100</strain>
    </source>
</reference>
<dbReference type="Gene3D" id="3.40.50.300">
    <property type="entry name" value="P-loop containing nucleotide triphosphate hydrolases"/>
    <property type="match status" value="1"/>
</dbReference>
<comment type="similarity">
    <text evidence="1">Belongs to the GSP E family.</text>
</comment>
<comment type="caution">
    <text evidence="3">The sequence shown here is derived from an EMBL/GenBank/DDBJ whole genome shotgun (WGS) entry which is preliminary data.</text>
</comment>
<dbReference type="GO" id="GO:0016887">
    <property type="term" value="F:ATP hydrolysis activity"/>
    <property type="evidence" value="ECO:0007669"/>
    <property type="project" value="InterPro"/>
</dbReference>
<protein>
    <submittedName>
        <fullName evidence="3">PilT/PilU family type 4a pilus ATPase</fullName>
    </submittedName>
</protein>
<dbReference type="GO" id="GO:0005524">
    <property type="term" value="F:ATP binding"/>
    <property type="evidence" value="ECO:0007669"/>
    <property type="project" value="InterPro"/>
</dbReference>
<dbReference type="PANTHER" id="PTHR30486">
    <property type="entry name" value="TWITCHING MOTILITY PROTEIN PILT"/>
    <property type="match status" value="1"/>
</dbReference>
<accession>A0A937X7M5</accession>
<organism evidence="3 4">
    <name type="scientific">Eiseniibacteriota bacterium</name>
    <dbReference type="NCBI Taxonomy" id="2212470"/>
    <lineage>
        <taxon>Bacteria</taxon>
        <taxon>Candidatus Eiseniibacteriota</taxon>
    </lineage>
</organism>
<evidence type="ECO:0000256" key="1">
    <source>
        <dbReference type="ARBA" id="ARBA00006611"/>
    </source>
</evidence>
<dbReference type="Pfam" id="PF00437">
    <property type="entry name" value="T2SSE"/>
    <property type="match status" value="1"/>
</dbReference>
<dbReference type="CDD" id="cd01131">
    <property type="entry name" value="PilT"/>
    <property type="match status" value="1"/>
</dbReference>
<dbReference type="InterPro" id="IPR050921">
    <property type="entry name" value="T4SS_GSP_E_ATPase"/>
</dbReference>
<dbReference type="SUPFAM" id="SSF52540">
    <property type="entry name" value="P-loop containing nucleoside triphosphate hydrolases"/>
    <property type="match status" value="1"/>
</dbReference>
<evidence type="ECO:0000313" key="3">
    <source>
        <dbReference type="EMBL" id="MBM3317378.1"/>
    </source>
</evidence>
<evidence type="ECO:0000259" key="2">
    <source>
        <dbReference type="Pfam" id="PF00437"/>
    </source>
</evidence>
<evidence type="ECO:0000313" key="4">
    <source>
        <dbReference type="Proteomes" id="UP000748308"/>
    </source>
</evidence>
<dbReference type="NCBIfam" id="TIGR01420">
    <property type="entry name" value="pilT_fam"/>
    <property type="match status" value="1"/>
</dbReference>
<name>A0A937X7M5_UNCEI</name>
<dbReference type="EMBL" id="VGIY01000115">
    <property type="protein sequence ID" value="MBM3317378.1"/>
    <property type="molecule type" value="Genomic_DNA"/>
</dbReference>
<feature type="domain" description="Bacterial type II secretion system protein E" evidence="2">
    <location>
        <begin position="4"/>
        <end position="279"/>
    </location>
</feature>
<dbReference type="Proteomes" id="UP000748308">
    <property type="component" value="Unassembled WGS sequence"/>
</dbReference>
<sequence>MDIGAILEEAVRRQASDVLLSAGAPPTYHVFGRLERHEPAEPLTPAQSQRLAYDVMNEEQRKLFEQNWELDLGFQYRELARFRASVYRQRGTVAAVLRLIPLRIPRYPEIGISEQLMVRLLGIPNGLVLVTGPTGAGKSTTVASYLHYLNTEHGVPRHIITIEDPIEFLLPSQGCVIDQRELGIDTKNYVIGLRSALRQMPHVIFVGEMRDRATMEIALTAAETGNLVISTLATQSASKTIHRIIDVFPVDHQAEIRARLALGLRAVFSQVLLRRADGRGRIAAREVLFATSAVANLIREGKIHLLNNVIASGASEGMALLDDSLLELYRQKLIGKADVISRLEDPQKAKRILS</sequence>
<dbReference type="InterPro" id="IPR001482">
    <property type="entry name" value="T2SS/T4SS_dom"/>
</dbReference>
<dbReference type="Gene3D" id="3.30.450.90">
    <property type="match status" value="1"/>
</dbReference>
<dbReference type="InterPro" id="IPR027417">
    <property type="entry name" value="P-loop_NTPase"/>
</dbReference>
<gene>
    <name evidence="3" type="ORF">FJY75_05955</name>
</gene>
<dbReference type="InterPro" id="IPR006321">
    <property type="entry name" value="PilT/PilU"/>
</dbReference>